<dbReference type="RefSeq" id="WP_379234274.1">
    <property type="nucleotide sequence ID" value="NZ_JBHSTE010000003.1"/>
</dbReference>
<dbReference type="Gene3D" id="3.90.79.10">
    <property type="entry name" value="Nucleoside Triphosphate Pyrophosphohydrolase"/>
    <property type="match status" value="1"/>
</dbReference>
<evidence type="ECO:0000256" key="2">
    <source>
        <dbReference type="ARBA" id="ARBA00022801"/>
    </source>
</evidence>
<dbReference type="PANTHER" id="PTHR43046">
    <property type="entry name" value="GDP-MANNOSE MANNOSYL HYDROLASE"/>
    <property type="match status" value="1"/>
</dbReference>
<evidence type="ECO:0000313" key="5">
    <source>
        <dbReference type="EMBL" id="MFC6333136.1"/>
    </source>
</evidence>
<dbReference type="PRINTS" id="PR00502">
    <property type="entry name" value="NUDIXFAMILY"/>
</dbReference>
<evidence type="ECO:0000259" key="4">
    <source>
        <dbReference type="PROSITE" id="PS51462"/>
    </source>
</evidence>
<dbReference type="InterPro" id="IPR020476">
    <property type="entry name" value="Nudix_hydrolase"/>
</dbReference>
<comment type="caution">
    <text evidence="5">The sequence shown here is derived from an EMBL/GenBank/DDBJ whole genome shotgun (WGS) entry which is preliminary data.</text>
</comment>
<comment type="similarity">
    <text evidence="3">Belongs to the Nudix hydrolase family.</text>
</comment>
<dbReference type="GO" id="GO:0016787">
    <property type="term" value="F:hydrolase activity"/>
    <property type="evidence" value="ECO:0007669"/>
    <property type="project" value="UniProtKB-KW"/>
</dbReference>
<dbReference type="PROSITE" id="PS00893">
    <property type="entry name" value="NUDIX_BOX"/>
    <property type="match status" value="1"/>
</dbReference>
<dbReference type="InterPro" id="IPR000086">
    <property type="entry name" value="NUDIX_hydrolase_dom"/>
</dbReference>
<evidence type="ECO:0000256" key="3">
    <source>
        <dbReference type="RuleBase" id="RU003476"/>
    </source>
</evidence>
<dbReference type="InterPro" id="IPR020084">
    <property type="entry name" value="NUDIX_hydrolase_CS"/>
</dbReference>
<evidence type="ECO:0000313" key="6">
    <source>
        <dbReference type="Proteomes" id="UP001596233"/>
    </source>
</evidence>
<dbReference type="InterPro" id="IPR015797">
    <property type="entry name" value="NUDIX_hydrolase-like_dom_sf"/>
</dbReference>
<feature type="domain" description="Nudix hydrolase" evidence="4">
    <location>
        <begin position="17"/>
        <end position="149"/>
    </location>
</feature>
<dbReference type="PANTHER" id="PTHR43046:SF2">
    <property type="entry name" value="8-OXO-DGTP DIPHOSPHATASE-RELATED"/>
    <property type="match status" value="1"/>
</dbReference>
<keyword evidence="6" id="KW-1185">Reference proteome</keyword>
<organism evidence="5 6">
    <name type="scientific">Paenibacillus septentrionalis</name>
    <dbReference type="NCBI Taxonomy" id="429342"/>
    <lineage>
        <taxon>Bacteria</taxon>
        <taxon>Bacillati</taxon>
        <taxon>Bacillota</taxon>
        <taxon>Bacilli</taxon>
        <taxon>Bacillales</taxon>
        <taxon>Paenibacillaceae</taxon>
        <taxon>Paenibacillus</taxon>
    </lineage>
</organism>
<sequence length="155" mass="17683">MGYIENLRKEIGHQPLILVRPSVAVINKFGEILLVQYQDRSWGIPGGLMELGESVEECAKRELKEEIGIEVKNLKLINVVSGQQMYTKLRNGDEYYNVVIGYICNDFEGELNPDGIEVIDARFFKINELPEETNAFIKTQIHQYGNLIKSYVSNS</sequence>
<dbReference type="PROSITE" id="PS51462">
    <property type="entry name" value="NUDIX"/>
    <property type="match status" value="1"/>
</dbReference>
<dbReference type="Proteomes" id="UP001596233">
    <property type="component" value="Unassembled WGS sequence"/>
</dbReference>
<dbReference type="EMBL" id="JBHSTE010000003">
    <property type="protein sequence ID" value="MFC6333136.1"/>
    <property type="molecule type" value="Genomic_DNA"/>
</dbReference>
<accession>A0ABW1V5P1</accession>
<proteinExistence type="inferred from homology"/>
<dbReference type="SUPFAM" id="SSF55811">
    <property type="entry name" value="Nudix"/>
    <property type="match status" value="1"/>
</dbReference>
<keyword evidence="2 3" id="KW-0378">Hydrolase</keyword>
<dbReference type="Pfam" id="PF00293">
    <property type="entry name" value="NUDIX"/>
    <property type="match status" value="1"/>
</dbReference>
<dbReference type="CDD" id="cd04677">
    <property type="entry name" value="NUDIX_Hydrolase"/>
    <property type="match status" value="1"/>
</dbReference>
<evidence type="ECO:0000256" key="1">
    <source>
        <dbReference type="ARBA" id="ARBA00001946"/>
    </source>
</evidence>
<comment type="cofactor">
    <cofactor evidence="1">
        <name>Mg(2+)</name>
        <dbReference type="ChEBI" id="CHEBI:18420"/>
    </cofactor>
</comment>
<protein>
    <submittedName>
        <fullName evidence="5">NUDIX hydrolase</fullName>
    </submittedName>
</protein>
<gene>
    <name evidence="5" type="ORF">ACFP56_10915</name>
</gene>
<name>A0ABW1V5P1_9BACL</name>
<reference evidence="6" key="1">
    <citation type="journal article" date="2019" name="Int. J. Syst. Evol. Microbiol.">
        <title>The Global Catalogue of Microorganisms (GCM) 10K type strain sequencing project: providing services to taxonomists for standard genome sequencing and annotation.</title>
        <authorList>
            <consortium name="The Broad Institute Genomics Platform"/>
            <consortium name="The Broad Institute Genome Sequencing Center for Infectious Disease"/>
            <person name="Wu L."/>
            <person name="Ma J."/>
        </authorList>
    </citation>
    <scope>NUCLEOTIDE SEQUENCE [LARGE SCALE GENOMIC DNA]</scope>
    <source>
        <strain evidence="6">PCU 280</strain>
    </source>
</reference>